<dbReference type="PANTHER" id="PTHR17224">
    <property type="entry name" value="PEPTIDYL-TRNA HYDROLASE"/>
    <property type="match status" value="1"/>
</dbReference>
<dbReference type="EMBL" id="DVLY01000079">
    <property type="protein sequence ID" value="HIT97858.1"/>
    <property type="molecule type" value="Genomic_DNA"/>
</dbReference>
<evidence type="ECO:0000256" key="6">
    <source>
        <dbReference type="ARBA" id="ARBA00050038"/>
    </source>
</evidence>
<proteinExistence type="inferred from homology"/>
<evidence type="ECO:0000256" key="7">
    <source>
        <dbReference type="HAMAP-Rule" id="MF_00083"/>
    </source>
</evidence>
<dbReference type="GO" id="GO:0006515">
    <property type="term" value="P:protein quality control for misfolded or incompletely synthesized proteins"/>
    <property type="evidence" value="ECO:0007669"/>
    <property type="project" value="UniProtKB-UniRule"/>
</dbReference>
<sequence>MEKYLVAGLGNIGAEYAHTRHNIGFRILDHLARRHGVGFHTDRLGATAEIQLKNKVLVLLKPSTYMNLSGKAVRYHLSDNRLNPERLLVVCDDLALPFGTLRLKAKGSHGGHNGLRNISEMLGTEAYARFRFGIGKDFARGGQVDYVLGEWTSEEESAMAERLDTAADLIESFALAGIERTMNQFNGK</sequence>
<name>A0A9D1H8Z0_9FLAO</name>
<dbReference type="FunFam" id="3.40.50.1470:FF:000001">
    <property type="entry name" value="Peptidyl-tRNA hydrolase"/>
    <property type="match status" value="1"/>
</dbReference>
<dbReference type="SUPFAM" id="SSF53178">
    <property type="entry name" value="Peptidyl-tRNA hydrolase-like"/>
    <property type="match status" value="1"/>
</dbReference>
<dbReference type="GO" id="GO:0072344">
    <property type="term" value="P:rescue of stalled ribosome"/>
    <property type="evidence" value="ECO:0007669"/>
    <property type="project" value="UniProtKB-UniRule"/>
</dbReference>
<evidence type="ECO:0000256" key="9">
    <source>
        <dbReference type="RuleBase" id="RU004320"/>
    </source>
</evidence>
<feature type="active site" description="Proton acceptor" evidence="7">
    <location>
        <position position="21"/>
    </location>
</feature>
<feature type="binding site" evidence="7">
    <location>
        <position position="65"/>
    </location>
    <ligand>
        <name>tRNA</name>
        <dbReference type="ChEBI" id="CHEBI:17843"/>
    </ligand>
</feature>
<dbReference type="InterPro" id="IPR018171">
    <property type="entry name" value="Pept_tRNA_hydro_CS"/>
</dbReference>
<dbReference type="NCBIfam" id="TIGR00447">
    <property type="entry name" value="pth"/>
    <property type="match status" value="1"/>
</dbReference>
<accession>A0A9D1H8Z0</accession>
<evidence type="ECO:0000313" key="10">
    <source>
        <dbReference type="EMBL" id="HIT97858.1"/>
    </source>
</evidence>
<comment type="function">
    <text evidence="7">Hydrolyzes ribosome-free peptidyl-tRNAs (with 1 or more amino acids incorporated), which drop off the ribosome during protein synthesis, or as a result of ribosome stalling.</text>
</comment>
<feature type="binding site" evidence="7">
    <location>
        <position position="67"/>
    </location>
    <ligand>
        <name>tRNA</name>
        <dbReference type="ChEBI" id="CHEBI:17843"/>
    </ligand>
</feature>
<dbReference type="HAMAP" id="MF_00083">
    <property type="entry name" value="Pept_tRNA_hydro_bact"/>
    <property type="match status" value="1"/>
</dbReference>
<dbReference type="GO" id="GO:0005737">
    <property type="term" value="C:cytoplasm"/>
    <property type="evidence" value="ECO:0007669"/>
    <property type="project" value="UniProtKB-SubCell"/>
</dbReference>
<dbReference type="GO" id="GO:0000049">
    <property type="term" value="F:tRNA binding"/>
    <property type="evidence" value="ECO:0007669"/>
    <property type="project" value="UniProtKB-UniRule"/>
</dbReference>
<dbReference type="GO" id="GO:0004045">
    <property type="term" value="F:peptidyl-tRNA hydrolase activity"/>
    <property type="evidence" value="ECO:0007669"/>
    <property type="project" value="UniProtKB-UniRule"/>
</dbReference>
<organism evidence="10 11">
    <name type="scientific">Candidatus Merdimorpha stercoravium</name>
    <dbReference type="NCBI Taxonomy" id="2840863"/>
    <lineage>
        <taxon>Bacteria</taxon>
        <taxon>Pseudomonadati</taxon>
        <taxon>Bacteroidota</taxon>
        <taxon>Flavobacteriia</taxon>
        <taxon>Flavobacteriales</taxon>
        <taxon>Candidatus Merdimorpha</taxon>
    </lineage>
</organism>
<gene>
    <name evidence="7" type="primary">pth</name>
    <name evidence="10" type="ORF">IAC44_03370</name>
</gene>
<dbReference type="CDD" id="cd00462">
    <property type="entry name" value="PTH"/>
    <property type="match status" value="1"/>
</dbReference>
<dbReference type="EC" id="3.1.1.29" evidence="1 7"/>
<dbReference type="InterPro" id="IPR036416">
    <property type="entry name" value="Pept_tRNA_hydro_sf"/>
</dbReference>
<evidence type="ECO:0000313" key="11">
    <source>
        <dbReference type="Proteomes" id="UP000824161"/>
    </source>
</evidence>
<comment type="subunit">
    <text evidence="7">Monomer.</text>
</comment>
<evidence type="ECO:0000256" key="2">
    <source>
        <dbReference type="ARBA" id="ARBA00022555"/>
    </source>
</evidence>
<protein>
    <recommendedName>
        <fullName evidence="6 7">Peptidyl-tRNA hydrolase</fullName>
        <shortName evidence="7">Pth</shortName>
        <ecNumber evidence="1 7">3.1.1.29</ecNumber>
    </recommendedName>
</protein>
<keyword evidence="2 7" id="KW-0820">tRNA-binding</keyword>
<comment type="catalytic activity">
    <reaction evidence="7 8">
        <text>an N-acyl-L-alpha-aminoacyl-tRNA + H2O = an N-acyl-L-amino acid + a tRNA + H(+)</text>
        <dbReference type="Rhea" id="RHEA:54448"/>
        <dbReference type="Rhea" id="RHEA-COMP:10123"/>
        <dbReference type="Rhea" id="RHEA-COMP:13883"/>
        <dbReference type="ChEBI" id="CHEBI:15377"/>
        <dbReference type="ChEBI" id="CHEBI:15378"/>
        <dbReference type="ChEBI" id="CHEBI:59874"/>
        <dbReference type="ChEBI" id="CHEBI:78442"/>
        <dbReference type="ChEBI" id="CHEBI:138191"/>
        <dbReference type="EC" id="3.1.1.29"/>
    </reaction>
</comment>
<dbReference type="Gene3D" id="3.40.50.1470">
    <property type="entry name" value="Peptidyl-tRNA hydrolase"/>
    <property type="match status" value="1"/>
</dbReference>
<dbReference type="Pfam" id="PF01195">
    <property type="entry name" value="Pept_tRNA_hydro"/>
    <property type="match status" value="1"/>
</dbReference>
<reference evidence="10" key="2">
    <citation type="journal article" date="2021" name="PeerJ">
        <title>Extensive microbial diversity within the chicken gut microbiome revealed by metagenomics and culture.</title>
        <authorList>
            <person name="Gilroy R."/>
            <person name="Ravi A."/>
            <person name="Getino M."/>
            <person name="Pursley I."/>
            <person name="Horton D.L."/>
            <person name="Alikhan N.F."/>
            <person name="Baker D."/>
            <person name="Gharbi K."/>
            <person name="Hall N."/>
            <person name="Watson M."/>
            <person name="Adriaenssens E.M."/>
            <person name="Foster-Nyarko E."/>
            <person name="Jarju S."/>
            <person name="Secka A."/>
            <person name="Antonio M."/>
            <person name="Oren A."/>
            <person name="Chaudhuri R.R."/>
            <person name="La Ragione R."/>
            <person name="Hildebrand F."/>
            <person name="Pallen M.J."/>
        </authorList>
    </citation>
    <scope>NUCLEOTIDE SEQUENCE</scope>
    <source>
        <strain evidence="10">1383</strain>
    </source>
</reference>
<dbReference type="Proteomes" id="UP000824161">
    <property type="component" value="Unassembled WGS sequence"/>
</dbReference>
<comment type="similarity">
    <text evidence="5 7 9">Belongs to the PTH family.</text>
</comment>
<comment type="caution">
    <text evidence="10">The sequence shown here is derived from an EMBL/GenBank/DDBJ whole genome shotgun (WGS) entry which is preliminary data.</text>
</comment>
<keyword evidence="4 7" id="KW-0694">RNA-binding</keyword>
<reference evidence="10" key="1">
    <citation type="submission" date="2020-10" db="EMBL/GenBank/DDBJ databases">
        <authorList>
            <person name="Gilroy R."/>
        </authorList>
    </citation>
    <scope>NUCLEOTIDE SEQUENCE</scope>
    <source>
        <strain evidence="10">1383</strain>
    </source>
</reference>
<evidence type="ECO:0000256" key="5">
    <source>
        <dbReference type="ARBA" id="ARBA00038063"/>
    </source>
</evidence>
<evidence type="ECO:0000256" key="1">
    <source>
        <dbReference type="ARBA" id="ARBA00013260"/>
    </source>
</evidence>
<feature type="site" description="Stabilizes the basic form of H active site to accept a proton" evidence="7">
    <location>
        <position position="92"/>
    </location>
</feature>
<dbReference type="InterPro" id="IPR001328">
    <property type="entry name" value="Pept_tRNA_hydro"/>
</dbReference>
<evidence type="ECO:0000256" key="4">
    <source>
        <dbReference type="ARBA" id="ARBA00022884"/>
    </source>
</evidence>
<evidence type="ECO:0000256" key="3">
    <source>
        <dbReference type="ARBA" id="ARBA00022801"/>
    </source>
</evidence>
<dbReference type="PANTHER" id="PTHR17224:SF1">
    <property type="entry name" value="PEPTIDYL-TRNA HYDROLASE"/>
    <property type="match status" value="1"/>
</dbReference>
<feature type="binding site" evidence="7">
    <location>
        <position position="16"/>
    </location>
    <ligand>
        <name>tRNA</name>
        <dbReference type="ChEBI" id="CHEBI:17843"/>
    </ligand>
</feature>
<feature type="site" description="Discriminates between blocked and unblocked aminoacyl-tRNA" evidence="7">
    <location>
        <position position="11"/>
    </location>
</feature>
<keyword evidence="7" id="KW-0963">Cytoplasm</keyword>
<comment type="subcellular location">
    <subcellularLocation>
        <location evidence="7">Cytoplasm</location>
    </subcellularLocation>
</comment>
<feature type="binding site" evidence="7">
    <location>
        <position position="113"/>
    </location>
    <ligand>
        <name>tRNA</name>
        <dbReference type="ChEBI" id="CHEBI:17843"/>
    </ligand>
</feature>
<dbReference type="PROSITE" id="PS01195">
    <property type="entry name" value="PEPT_TRNA_HYDROL_1"/>
    <property type="match status" value="1"/>
</dbReference>
<dbReference type="PROSITE" id="PS01196">
    <property type="entry name" value="PEPT_TRNA_HYDROL_2"/>
    <property type="match status" value="1"/>
</dbReference>
<dbReference type="AlphaFoldDB" id="A0A9D1H8Z0"/>
<keyword evidence="3 7" id="KW-0378">Hydrolase</keyword>
<comment type="function">
    <text evidence="7">Catalyzes the release of premature peptidyl moieties from peptidyl-tRNA molecules trapped in stalled 50S ribosomal subunits, and thus maintains levels of free tRNAs and 50S ribosomes.</text>
</comment>
<evidence type="ECO:0000256" key="8">
    <source>
        <dbReference type="RuleBase" id="RU000673"/>
    </source>
</evidence>